<comment type="caution">
    <text evidence="7">The sequence shown here is derived from an EMBL/GenBank/DDBJ whole genome shotgun (WGS) entry which is preliminary data.</text>
</comment>
<dbReference type="PROSITE" id="PS00107">
    <property type="entry name" value="PROTEIN_KINASE_ATP"/>
    <property type="match status" value="1"/>
</dbReference>
<dbReference type="InterPro" id="IPR013229">
    <property type="entry name" value="PEGA"/>
</dbReference>
<dbReference type="CDD" id="cd14014">
    <property type="entry name" value="STKc_PknB_like"/>
    <property type="match status" value="1"/>
</dbReference>
<dbReference type="Gene3D" id="3.30.200.20">
    <property type="entry name" value="Phosphorylase Kinase, domain 1"/>
    <property type="match status" value="1"/>
</dbReference>
<dbReference type="InterPro" id="IPR017441">
    <property type="entry name" value="Protein_kinase_ATP_BS"/>
</dbReference>
<keyword evidence="4 5" id="KW-0067">ATP-binding</keyword>
<protein>
    <submittedName>
        <fullName evidence="7">Protein kinase</fullName>
    </submittedName>
</protein>
<evidence type="ECO:0000256" key="4">
    <source>
        <dbReference type="ARBA" id="ARBA00022840"/>
    </source>
</evidence>
<evidence type="ECO:0000256" key="5">
    <source>
        <dbReference type="PROSITE-ProRule" id="PRU10141"/>
    </source>
</evidence>
<dbReference type="Proteomes" id="UP000315369">
    <property type="component" value="Unassembled WGS sequence"/>
</dbReference>
<dbReference type="Gene3D" id="1.10.510.10">
    <property type="entry name" value="Transferase(Phosphotransferase) domain 1"/>
    <property type="match status" value="1"/>
</dbReference>
<dbReference type="RefSeq" id="WP_141646614.1">
    <property type="nucleotide sequence ID" value="NZ_VIFM01000178.1"/>
</dbReference>
<dbReference type="EMBL" id="VIFM01000178">
    <property type="protein sequence ID" value="TQF11623.1"/>
    <property type="molecule type" value="Genomic_DNA"/>
</dbReference>
<dbReference type="AlphaFoldDB" id="A0A540WRK7"/>
<dbReference type="SUPFAM" id="SSF56112">
    <property type="entry name" value="Protein kinase-like (PK-like)"/>
    <property type="match status" value="1"/>
</dbReference>
<reference evidence="7 8" key="1">
    <citation type="submission" date="2019-06" db="EMBL/GenBank/DDBJ databases">
        <authorList>
            <person name="Livingstone P."/>
            <person name="Whitworth D."/>
        </authorList>
    </citation>
    <scope>NUCLEOTIDE SEQUENCE [LARGE SCALE GENOMIC DNA]</scope>
    <source>
        <strain evidence="7 8">AM401</strain>
    </source>
</reference>
<dbReference type="Pfam" id="PF08308">
    <property type="entry name" value="PEGA"/>
    <property type="match status" value="1"/>
</dbReference>
<proteinExistence type="predicted"/>
<evidence type="ECO:0000313" key="8">
    <source>
        <dbReference type="Proteomes" id="UP000315369"/>
    </source>
</evidence>
<dbReference type="InterPro" id="IPR008266">
    <property type="entry name" value="Tyr_kinase_AS"/>
</dbReference>
<dbReference type="PROSITE" id="PS00109">
    <property type="entry name" value="PROTEIN_KINASE_TYR"/>
    <property type="match status" value="1"/>
</dbReference>
<evidence type="ECO:0000256" key="2">
    <source>
        <dbReference type="ARBA" id="ARBA00022741"/>
    </source>
</evidence>
<dbReference type="InterPro" id="IPR011009">
    <property type="entry name" value="Kinase-like_dom_sf"/>
</dbReference>
<evidence type="ECO:0000259" key="6">
    <source>
        <dbReference type="PROSITE" id="PS50011"/>
    </source>
</evidence>
<dbReference type="GO" id="GO:0004674">
    <property type="term" value="F:protein serine/threonine kinase activity"/>
    <property type="evidence" value="ECO:0007669"/>
    <property type="project" value="TreeGrafter"/>
</dbReference>
<organism evidence="7 8">
    <name type="scientific">Myxococcus llanfairpwllgwyngyllgogerychwyrndrobwllllantysiliogogogochensis</name>
    <dbReference type="NCBI Taxonomy" id="2590453"/>
    <lineage>
        <taxon>Bacteria</taxon>
        <taxon>Pseudomonadati</taxon>
        <taxon>Myxococcota</taxon>
        <taxon>Myxococcia</taxon>
        <taxon>Myxococcales</taxon>
        <taxon>Cystobacterineae</taxon>
        <taxon>Myxococcaceae</taxon>
        <taxon>Myxococcus</taxon>
    </lineage>
</organism>
<dbReference type="OrthoDB" id="5496327at2"/>
<accession>A0A540WRK7</accession>
<sequence>MIVSPDMGNPGQTQFGRYELLERLGAGGMAVVYRARYPAAPGVTKSVVIKRVLGHYASEPAFAEMFLNEARICVSLSHGNVVQVFDFGQVDGEYFLAMEWVDGHPLSRVLKRAKAKGLPRLPVPIAAGIAIDMCRGLHYAHTLLDEQGEPLGLVHRDISPDNVLMSFEGEVKISDFGIAKARLAGRAETEAGVVKGKYQYFSPEQARGETLDARSDVYAVGVVLYQMLCGQLPNDGGELEVMFRTVEGRLTPAQQLNPTLDAAMLEILQRALMKSRDQRYRTAEALQQSLSDWLSTNAPLFPNNTRKHLTSWLFQEELATRKRMPALPSGFLSQLESWRASSVAKVPGPPAWSPEAPRVTPPLRAVPHLPPAVITEPAVPEAAFPAEPETASPMSAEVAPRTLVTPRGASMAWRAVVLITLGLGLLSMGRVWSGLMEQQPLDSIWITSEPSGAEVSLDGIRFERTPMRLSDTQLGSQLTLTVRHEGFLPWEGTYAARALTANLNVQLKPAPPRVDPRKDEVEVVPEGDALVEEEAWDESEDAEEEVAASDSSLAVVQEPPARALMSESRHSFNPIRRARELVLNPAETYTLRTVGSYGLTWSKALDGARPAPTSHRVLAFIADPDVPPERRLRLLTTDAQKVKGVTRMWVSILWGREWAFKQPQLLELEVRSRLGGVTGDTSLNVAELASELEPESRFTVRRLRPALRYMVQIRASKGQPRSPVVMVAFPAASYSLRVTGQPANERLHVLDVGRHFVSGASELWFSLPRWAKDAEVEMEIVVEAA</sequence>
<dbReference type="PROSITE" id="PS50011">
    <property type="entry name" value="PROTEIN_KINASE_DOM"/>
    <property type="match status" value="1"/>
</dbReference>
<dbReference type="InterPro" id="IPR000719">
    <property type="entry name" value="Prot_kinase_dom"/>
</dbReference>
<keyword evidence="3 7" id="KW-0418">Kinase</keyword>
<evidence type="ECO:0000313" key="7">
    <source>
        <dbReference type="EMBL" id="TQF11623.1"/>
    </source>
</evidence>
<keyword evidence="8" id="KW-1185">Reference proteome</keyword>
<evidence type="ECO:0000256" key="1">
    <source>
        <dbReference type="ARBA" id="ARBA00022679"/>
    </source>
</evidence>
<keyword evidence="2 5" id="KW-0547">Nucleotide-binding</keyword>
<dbReference type="GO" id="GO:0005524">
    <property type="term" value="F:ATP binding"/>
    <property type="evidence" value="ECO:0007669"/>
    <property type="project" value="UniProtKB-UniRule"/>
</dbReference>
<gene>
    <name evidence="7" type="ORF">FJV41_33235</name>
</gene>
<feature type="binding site" evidence="5">
    <location>
        <position position="50"/>
    </location>
    <ligand>
        <name>ATP</name>
        <dbReference type="ChEBI" id="CHEBI:30616"/>
    </ligand>
</feature>
<dbReference type="PANTHER" id="PTHR43289">
    <property type="entry name" value="MITOGEN-ACTIVATED PROTEIN KINASE KINASE KINASE 20-RELATED"/>
    <property type="match status" value="1"/>
</dbReference>
<dbReference type="PANTHER" id="PTHR43289:SF6">
    <property type="entry name" value="SERINE_THREONINE-PROTEIN KINASE NEKL-3"/>
    <property type="match status" value="1"/>
</dbReference>
<keyword evidence="1" id="KW-0808">Transferase</keyword>
<feature type="domain" description="Protein kinase" evidence="6">
    <location>
        <begin position="18"/>
        <end position="294"/>
    </location>
</feature>
<dbReference type="Pfam" id="PF00069">
    <property type="entry name" value="Pkinase"/>
    <property type="match status" value="1"/>
</dbReference>
<evidence type="ECO:0000256" key="3">
    <source>
        <dbReference type="ARBA" id="ARBA00022777"/>
    </source>
</evidence>
<name>A0A540WRK7_9BACT</name>